<evidence type="ECO:0000256" key="6">
    <source>
        <dbReference type="ARBA" id="ARBA00023125"/>
    </source>
</evidence>
<comment type="caution">
    <text evidence="12">The sequence shown here is derived from an EMBL/GenBank/DDBJ whole genome shotgun (WGS) entry which is preliminary data.</text>
</comment>
<evidence type="ECO:0000313" key="13">
    <source>
        <dbReference type="Proteomes" id="UP001235064"/>
    </source>
</evidence>
<dbReference type="SMART" id="SM00448">
    <property type="entry name" value="REC"/>
    <property type="match status" value="1"/>
</dbReference>
<keyword evidence="13" id="KW-1185">Reference proteome</keyword>
<sequence length="232" mass="24718">MTDDISVLVVDDDYHVARVHAGFVERVSGFRVVGEAHTAAEAIAESARLSPDLVLMDIYLPDGDGLDVTRTLLAGPQAPAVIVVSAARDAASLRTAVQLGAVHYLVKPFGFTDLAERLVAFREAHTRMRQIPEEATQADVDRIFGLMRPAPGPPPAAAASVDTSRLAPTLRLVYDVVAGAGGVSATDVATQAGISRATAQRALAQLEQSGLVRLELRYGSTGRPEHRYSVRR</sequence>
<dbReference type="PROSITE" id="PS50110">
    <property type="entry name" value="RESPONSE_REGULATORY"/>
    <property type="match status" value="1"/>
</dbReference>
<protein>
    <recommendedName>
        <fullName evidence="9">Transcriptional regulatory protein</fullName>
    </recommendedName>
</protein>
<keyword evidence="4 9" id="KW-0902">Two-component regulatory system</keyword>
<dbReference type="SUPFAM" id="SSF52172">
    <property type="entry name" value="CheY-like"/>
    <property type="match status" value="1"/>
</dbReference>
<dbReference type="InterPro" id="IPR036390">
    <property type="entry name" value="WH_DNA-bd_sf"/>
</dbReference>
<keyword evidence="6 9" id="KW-0238">DNA-binding</keyword>
<dbReference type="PANTHER" id="PTHR45526:SF1">
    <property type="entry name" value="TRANSCRIPTIONAL REGULATORY PROTEIN DCUR-RELATED"/>
    <property type="match status" value="1"/>
</dbReference>
<dbReference type="InterPro" id="IPR001789">
    <property type="entry name" value="Sig_transdc_resp-reg_receiver"/>
</dbReference>
<evidence type="ECO:0000256" key="1">
    <source>
        <dbReference type="ARBA" id="ARBA00004496"/>
    </source>
</evidence>
<dbReference type="PANTHER" id="PTHR45526">
    <property type="entry name" value="TRANSCRIPTIONAL REGULATORY PROTEIN DPIA"/>
    <property type="match status" value="1"/>
</dbReference>
<dbReference type="SUPFAM" id="SSF46785">
    <property type="entry name" value="Winged helix' DNA-binding domain"/>
    <property type="match status" value="1"/>
</dbReference>
<dbReference type="Pfam" id="PF00072">
    <property type="entry name" value="Response_reg"/>
    <property type="match status" value="1"/>
</dbReference>
<dbReference type="Proteomes" id="UP001235064">
    <property type="component" value="Unassembled WGS sequence"/>
</dbReference>
<dbReference type="InterPro" id="IPR011006">
    <property type="entry name" value="CheY-like_superfamily"/>
</dbReference>
<dbReference type="Gene3D" id="3.40.50.2300">
    <property type="match status" value="1"/>
</dbReference>
<organism evidence="12 13">
    <name type="scientific">Microbacterium candidum</name>
    <dbReference type="NCBI Taxonomy" id="3041922"/>
    <lineage>
        <taxon>Bacteria</taxon>
        <taxon>Bacillati</taxon>
        <taxon>Actinomycetota</taxon>
        <taxon>Actinomycetes</taxon>
        <taxon>Micrococcales</taxon>
        <taxon>Microbacteriaceae</taxon>
        <taxon>Microbacterium</taxon>
    </lineage>
</organism>
<dbReference type="InterPro" id="IPR036388">
    <property type="entry name" value="WH-like_DNA-bd_sf"/>
</dbReference>
<keyword evidence="8 9" id="KW-0804">Transcription</keyword>
<dbReference type="RefSeq" id="WP_286289504.1">
    <property type="nucleotide sequence ID" value="NZ_JASXSZ010000004.1"/>
</dbReference>
<name>A0ABT7N1H4_9MICO</name>
<keyword evidence="3 10" id="KW-0597">Phosphoprotein</keyword>
<proteinExistence type="predicted"/>
<evidence type="ECO:0000313" key="12">
    <source>
        <dbReference type="EMBL" id="MDL9980558.1"/>
    </source>
</evidence>
<gene>
    <name evidence="12" type="ORF">QSV35_14540</name>
</gene>
<evidence type="ECO:0000256" key="9">
    <source>
        <dbReference type="PIRNR" id="PIRNR006171"/>
    </source>
</evidence>
<dbReference type="Gene3D" id="1.10.10.10">
    <property type="entry name" value="Winged helix-like DNA-binding domain superfamily/Winged helix DNA-binding domain"/>
    <property type="match status" value="1"/>
</dbReference>
<dbReference type="PIRSF" id="PIRSF006171">
    <property type="entry name" value="RR_citrat_malat"/>
    <property type="match status" value="1"/>
</dbReference>
<evidence type="ECO:0000256" key="5">
    <source>
        <dbReference type="ARBA" id="ARBA00023015"/>
    </source>
</evidence>
<feature type="domain" description="Response regulatory" evidence="11">
    <location>
        <begin position="6"/>
        <end position="122"/>
    </location>
</feature>
<evidence type="ECO:0000256" key="7">
    <source>
        <dbReference type="ARBA" id="ARBA00023159"/>
    </source>
</evidence>
<keyword evidence="2 9" id="KW-0963">Cytoplasm</keyword>
<reference evidence="12 13" key="1">
    <citation type="submission" date="2023-06" db="EMBL/GenBank/DDBJ databases">
        <title>Microbacterium sp. nov., isolated from a waste landfill.</title>
        <authorList>
            <person name="Wen W."/>
        </authorList>
    </citation>
    <scope>NUCLEOTIDE SEQUENCE [LARGE SCALE GENOMIC DNA]</scope>
    <source>
        <strain evidence="12 13">ASV49</strain>
    </source>
</reference>
<accession>A0ABT7N1H4</accession>
<evidence type="ECO:0000256" key="4">
    <source>
        <dbReference type="ARBA" id="ARBA00023012"/>
    </source>
</evidence>
<dbReference type="InterPro" id="IPR024187">
    <property type="entry name" value="Sig_transdc_resp-reg_cit/mal"/>
</dbReference>
<dbReference type="Pfam" id="PF12802">
    <property type="entry name" value="MarR_2"/>
    <property type="match status" value="1"/>
</dbReference>
<dbReference type="InterPro" id="IPR051271">
    <property type="entry name" value="2C-system_Tx_regulators"/>
</dbReference>
<feature type="modified residue" description="4-aspartylphosphate" evidence="10">
    <location>
        <position position="57"/>
    </location>
</feature>
<dbReference type="InterPro" id="IPR000835">
    <property type="entry name" value="HTH_MarR-typ"/>
</dbReference>
<evidence type="ECO:0000256" key="10">
    <source>
        <dbReference type="PROSITE-ProRule" id="PRU00169"/>
    </source>
</evidence>
<dbReference type="EMBL" id="JASXSZ010000004">
    <property type="protein sequence ID" value="MDL9980558.1"/>
    <property type="molecule type" value="Genomic_DNA"/>
</dbReference>
<keyword evidence="5 9" id="KW-0805">Transcription regulation</keyword>
<comment type="subcellular location">
    <subcellularLocation>
        <location evidence="1 9">Cytoplasm</location>
    </subcellularLocation>
</comment>
<evidence type="ECO:0000256" key="8">
    <source>
        <dbReference type="ARBA" id="ARBA00023163"/>
    </source>
</evidence>
<evidence type="ECO:0000256" key="2">
    <source>
        <dbReference type="ARBA" id="ARBA00022490"/>
    </source>
</evidence>
<evidence type="ECO:0000259" key="11">
    <source>
        <dbReference type="PROSITE" id="PS50110"/>
    </source>
</evidence>
<evidence type="ECO:0000256" key="3">
    <source>
        <dbReference type="ARBA" id="ARBA00022553"/>
    </source>
</evidence>
<keyword evidence="7 9" id="KW-0010">Activator</keyword>